<dbReference type="OrthoDB" id="9854271at2"/>
<keyword evidence="3" id="KW-1133">Transmembrane helix</keyword>
<evidence type="ECO:0000313" key="4">
    <source>
        <dbReference type="EMBL" id="SFI84913.1"/>
    </source>
</evidence>
<protein>
    <submittedName>
        <fullName evidence="4">Uncharacterized protein</fullName>
    </submittedName>
</protein>
<evidence type="ECO:0000313" key="5">
    <source>
        <dbReference type="Proteomes" id="UP000182737"/>
    </source>
</evidence>
<sequence>MENDAVEEEQKEIPSEPVLEGRKLQTFTRLPGSVDETEPEKIGRIESMLEQICSKLGDEDDNRASYDTMIQTFNSLKTKVEGLSHNLEHEVEYTRTLDEKIRRKNVELDNIQLKKALLESQGKMTLALEDFQKKMDETLNSITNTFTSMDKNVADNCALLQQKADSIKNLKDEMDDILNSYNKELDKAAKDQFTLLQSDCGKALDVCNERVGEIKTSVLSFLRTCNEQNLELIKKIPEQKRRFCWLDLVVYAMCGVCILGMVVQMAG</sequence>
<feature type="compositionally biased region" description="Basic and acidic residues" evidence="2">
    <location>
        <begin position="11"/>
        <end position="21"/>
    </location>
</feature>
<gene>
    <name evidence="4" type="ORF">SAMN04487775_10724</name>
</gene>
<feature type="compositionally biased region" description="Acidic residues" evidence="2">
    <location>
        <begin position="1"/>
        <end position="10"/>
    </location>
</feature>
<evidence type="ECO:0000256" key="3">
    <source>
        <dbReference type="SAM" id="Phobius"/>
    </source>
</evidence>
<organism evidence="4 5">
    <name type="scientific">Treponema bryantii</name>
    <dbReference type="NCBI Taxonomy" id="163"/>
    <lineage>
        <taxon>Bacteria</taxon>
        <taxon>Pseudomonadati</taxon>
        <taxon>Spirochaetota</taxon>
        <taxon>Spirochaetia</taxon>
        <taxon>Spirochaetales</taxon>
        <taxon>Treponemataceae</taxon>
        <taxon>Treponema</taxon>
    </lineage>
</organism>
<dbReference type="EMBL" id="FORI01000007">
    <property type="protein sequence ID" value="SFI84913.1"/>
    <property type="molecule type" value="Genomic_DNA"/>
</dbReference>
<dbReference type="Proteomes" id="UP000182737">
    <property type="component" value="Unassembled WGS sequence"/>
</dbReference>
<evidence type="ECO:0000256" key="1">
    <source>
        <dbReference type="SAM" id="Coils"/>
    </source>
</evidence>
<keyword evidence="3" id="KW-0812">Transmembrane</keyword>
<reference evidence="5" key="1">
    <citation type="submission" date="2016-10" db="EMBL/GenBank/DDBJ databases">
        <authorList>
            <person name="Varghese N."/>
            <person name="Submissions S."/>
        </authorList>
    </citation>
    <scope>NUCLEOTIDE SEQUENCE [LARGE SCALE GENOMIC DNA]</scope>
    <source>
        <strain evidence="5">XBD1002</strain>
    </source>
</reference>
<evidence type="ECO:0000256" key="2">
    <source>
        <dbReference type="SAM" id="MobiDB-lite"/>
    </source>
</evidence>
<accession>A0A1I3LJL9</accession>
<keyword evidence="3" id="KW-0472">Membrane</keyword>
<keyword evidence="5" id="KW-1185">Reference proteome</keyword>
<name>A0A1I3LJL9_9SPIR</name>
<keyword evidence="1" id="KW-0175">Coiled coil</keyword>
<dbReference type="AlphaFoldDB" id="A0A1I3LJL9"/>
<feature type="region of interest" description="Disordered" evidence="2">
    <location>
        <begin position="1"/>
        <end position="21"/>
    </location>
</feature>
<dbReference type="RefSeq" id="WP_074932188.1">
    <property type="nucleotide sequence ID" value="NZ_FORI01000007.1"/>
</dbReference>
<proteinExistence type="predicted"/>
<feature type="transmembrane region" description="Helical" evidence="3">
    <location>
        <begin position="243"/>
        <end position="266"/>
    </location>
</feature>
<feature type="coiled-coil region" evidence="1">
    <location>
        <begin position="160"/>
        <end position="191"/>
    </location>
</feature>